<dbReference type="KEGG" id="scas:SACC_15640"/>
<protein>
    <submittedName>
        <fullName evidence="2">PIN domain-containing protein</fullName>
    </submittedName>
</protein>
<dbReference type="InterPro" id="IPR002716">
    <property type="entry name" value="PIN_dom"/>
</dbReference>
<keyword evidence="3" id="KW-1185">Reference proteome</keyword>
<accession>A0AAQ4CRW6</accession>
<dbReference type="AlphaFoldDB" id="A0AAQ4CRW6"/>
<organism evidence="2 3">
    <name type="scientific">Saccharolobus caldissimus</name>
    <dbReference type="NCBI Taxonomy" id="1702097"/>
    <lineage>
        <taxon>Archaea</taxon>
        <taxon>Thermoproteota</taxon>
        <taxon>Thermoprotei</taxon>
        <taxon>Sulfolobales</taxon>
        <taxon>Sulfolobaceae</taxon>
        <taxon>Saccharolobus</taxon>
    </lineage>
</organism>
<dbReference type="InterPro" id="IPR029060">
    <property type="entry name" value="PIN-like_dom_sf"/>
</dbReference>
<evidence type="ECO:0000313" key="2">
    <source>
        <dbReference type="EMBL" id="BDB98547.1"/>
    </source>
</evidence>
<dbReference type="Proteomes" id="UP001319921">
    <property type="component" value="Chromosome"/>
</dbReference>
<dbReference type="Pfam" id="PF01850">
    <property type="entry name" value="PIN"/>
    <property type="match status" value="1"/>
</dbReference>
<reference evidence="2 3" key="1">
    <citation type="journal article" date="2022" name="Microbiol. Resour. Announc.">
        <title>Complete Genome Sequence of the Hyperthermophilic and Acidophilic Archaeon Saccharolobus caldissimus Strain HS-3T.</title>
        <authorList>
            <person name="Sakai H.D."/>
            <person name="Kurosawa N."/>
        </authorList>
    </citation>
    <scope>NUCLEOTIDE SEQUENCE [LARGE SCALE GENOMIC DNA]</scope>
    <source>
        <strain evidence="2 3">JCM32116</strain>
    </source>
</reference>
<name>A0AAQ4CRW6_9CREN</name>
<feature type="domain" description="PIN" evidence="1">
    <location>
        <begin position="3"/>
        <end position="124"/>
    </location>
</feature>
<dbReference type="SUPFAM" id="SSF88723">
    <property type="entry name" value="PIN domain-like"/>
    <property type="match status" value="1"/>
</dbReference>
<gene>
    <name evidence="2" type="ORF">SACC_15640</name>
</gene>
<dbReference type="GeneID" id="68866294"/>
<evidence type="ECO:0000259" key="1">
    <source>
        <dbReference type="Pfam" id="PF01850"/>
    </source>
</evidence>
<sequence length="132" mass="15443">MRVLIDTSFILPALGIDVGEEVLENIKKFPNHEIYFTDFSIIEAMWVMKKLIRRGEKIDYNSVKIGLKSLFNTYKLVKIPRLAYIKALKDDRHKDLIDLLLYYTASIYGMKFLTLDEKLRELDDKGIIVSKL</sequence>
<dbReference type="EMBL" id="AP025226">
    <property type="protein sequence ID" value="BDB98547.1"/>
    <property type="molecule type" value="Genomic_DNA"/>
</dbReference>
<evidence type="ECO:0000313" key="3">
    <source>
        <dbReference type="Proteomes" id="UP001319921"/>
    </source>
</evidence>
<dbReference type="RefSeq" id="WP_229572401.1">
    <property type="nucleotide sequence ID" value="NZ_AP025226.1"/>
</dbReference>
<proteinExistence type="predicted"/>
<dbReference type="Gene3D" id="3.40.50.1010">
    <property type="entry name" value="5'-nuclease"/>
    <property type="match status" value="1"/>
</dbReference>